<sequence length="64" mass="7454">MQFPWDYGTGLKLARDPESRPNECYIALLATFDFTHCARICFWDDRLYSINKGARSSRMSFVQG</sequence>
<comment type="caution">
    <text evidence="1">The sequence shown here is derived from an EMBL/GenBank/DDBJ whole genome shotgun (WGS) entry which is preliminary data.</text>
</comment>
<dbReference type="VEuPathDB" id="FungiDB:EYZ11_013467"/>
<proteinExistence type="predicted"/>
<dbReference type="EMBL" id="SOSA01001509">
    <property type="protein sequence ID" value="THC87089.1"/>
    <property type="molecule type" value="Genomic_DNA"/>
</dbReference>
<keyword evidence="2" id="KW-1185">Reference proteome</keyword>
<evidence type="ECO:0000313" key="1">
    <source>
        <dbReference type="EMBL" id="THC87089.1"/>
    </source>
</evidence>
<evidence type="ECO:0000313" key="2">
    <source>
        <dbReference type="Proteomes" id="UP000308092"/>
    </source>
</evidence>
<name>A0A4S3IXL2_9EURO</name>
<reference evidence="1 2" key="1">
    <citation type="submission" date="2019-03" db="EMBL/GenBank/DDBJ databases">
        <title>The genome sequence of a newly discovered highly antifungal drug resistant Aspergillus species, Aspergillus tanneri NIH 1004.</title>
        <authorList>
            <person name="Mounaud S."/>
            <person name="Singh I."/>
            <person name="Joardar V."/>
            <person name="Pakala S."/>
            <person name="Pakala S."/>
            <person name="Venepally P."/>
            <person name="Hoover J."/>
            <person name="Nierman W."/>
            <person name="Chung J."/>
            <person name="Losada L."/>
        </authorList>
    </citation>
    <scope>NUCLEOTIDE SEQUENCE [LARGE SCALE GENOMIC DNA]</scope>
    <source>
        <strain evidence="1 2">NIH1004</strain>
    </source>
</reference>
<protein>
    <submittedName>
        <fullName evidence="1">Uncharacterized protein</fullName>
    </submittedName>
</protein>
<organism evidence="1 2">
    <name type="scientific">Aspergillus tanneri</name>
    <dbReference type="NCBI Taxonomy" id="1220188"/>
    <lineage>
        <taxon>Eukaryota</taxon>
        <taxon>Fungi</taxon>
        <taxon>Dikarya</taxon>
        <taxon>Ascomycota</taxon>
        <taxon>Pezizomycotina</taxon>
        <taxon>Eurotiomycetes</taxon>
        <taxon>Eurotiomycetidae</taxon>
        <taxon>Eurotiales</taxon>
        <taxon>Aspergillaceae</taxon>
        <taxon>Aspergillus</taxon>
        <taxon>Aspergillus subgen. Circumdati</taxon>
    </lineage>
</organism>
<gene>
    <name evidence="1" type="ORF">EYZ11_013467</name>
</gene>
<dbReference type="Proteomes" id="UP000308092">
    <property type="component" value="Unassembled WGS sequence"/>
</dbReference>
<dbReference type="AlphaFoldDB" id="A0A4S3IXL2"/>
<accession>A0A4S3IXL2</accession>